<keyword evidence="2" id="KW-0472">Membrane</keyword>
<keyword evidence="4" id="KW-1185">Reference proteome</keyword>
<dbReference type="Proteomes" id="UP000823486">
    <property type="component" value="Unassembled WGS sequence"/>
</dbReference>
<dbReference type="InterPro" id="IPR014195">
    <property type="entry name" value="Spore_III_AG"/>
</dbReference>
<comment type="caution">
    <text evidence="3">The sequence shown here is derived from an EMBL/GenBank/DDBJ whole genome shotgun (WGS) entry which is preliminary data.</text>
</comment>
<feature type="transmembrane region" description="Helical" evidence="2">
    <location>
        <begin position="28"/>
        <end position="47"/>
    </location>
</feature>
<evidence type="ECO:0000313" key="4">
    <source>
        <dbReference type="Proteomes" id="UP000823486"/>
    </source>
</evidence>
<evidence type="ECO:0000256" key="2">
    <source>
        <dbReference type="SAM" id="Phobius"/>
    </source>
</evidence>
<name>A0ABS2QKM9_9BACI</name>
<dbReference type="NCBIfam" id="TIGR02830">
    <property type="entry name" value="spore_III_AG"/>
    <property type="match status" value="1"/>
</dbReference>
<evidence type="ECO:0000256" key="1">
    <source>
        <dbReference type="SAM" id="MobiDB-lite"/>
    </source>
</evidence>
<protein>
    <submittedName>
        <fullName evidence="3">Stage III sporulation protein AG</fullName>
    </submittedName>
</protein>
<organism evidence="3 4">
    <name type="scientific">Peribacillus deserti</name>
    <dbReference type="NCBI Taxonomy" id="673318"/>
    <lineage>
        <taxon>Bacteria</taxon>
        <taxon>Bacillati</taxon>
        <taxon>Bacillota</taxon>
        <taxon>Bacilli</taxon>
        <taxon>Bacillales</taxon>
        <taxon>Bacillaceae</taxon>
        <taxon>Peribacillus</taxon>
    </lineage>
</organism>
<feature type="compositionally biased region" description="Basic and acidic residues" evidence="1">
    <location>
        <begin position="132"/>
        <end position="147"/>
    </location>
</feature>
<keyword evidence="2" id="KW-0812">Transmembrane</keyword>
<dbReference type="EMBL" id="JAFBFI010000011">
    <property type="protein sequence ID" value="MBM7693259.1"/>
    <property type="molecule type" value="Genomic_DNA"/>
</dbReference>
<reference evidence="3 4" key="1">
    <citation type="submission" date="2021-01" db="EMBL/GenBank/DDBJ databases">
        <title>Genomic Encyclopedia of Type Strains, Phase IV (KMG-IV): sequencing the most valuable type-strain genomes for metagenomic binning, comparative biology and taxonomic classification.</title>
        <authorList>
            <person name="Goeker M."/>
        </authorList>
    </citation>
    <scope>NUCLEOTIDE SEQUENCE [LARGE SCALE GENOMIC DNA]</scope>
    <source>
        <strain evidence="3 4">DSM 105482</strain>
    </source>
</reference>
<feature type="region of interest" description="Disordered" evidence="1">
    <location>
        <begin position="132"/>
        <end position="152"/>
    </location>
</feature>
<evidence type="ECO:0000313" key="3">
    <source>
        <dbReference type="EMBL" id="MBM7693259.1"/>
    </source>
</evidence>
<proteinExistence type="predicted"/>
<dbReference type="RefSeq" id="WP_204543964.1">
    <property type="nucleotide sequence ID" value="NZ_JAFBFI010000011.1"/>
</dbReference>
<gene>
    <name evidence="3" type="ORF">JOC77_002699</name>
</gene>
<keyword evidence="2" id="KW-1133">Transmembrane helix</keyword>
<accession>A0ABS2QKM9</accession>
<sequence length="216" mass="23888">MKDDKSPFSLLAKLLKKDKGPGKPSKHAYVLAVLVIGVGFMIASSFFTKSNTTTTMGDTIQAGSSQSKEDVAAFGLKKDTGKRMFTDYERQYETLLKEALEDVAGIDDVTVMVNVDSSEKKVYEKNKVTRKQVTNEEDRDGGKRQVEDSSVDEQLVFTRDGESEVPLVTQTQKPSIRGVLIVAKGADNIQVKKWIREAVTRVLDVSSHRVSVLAKK</sequence>